<dbReference type="PANTHER" id="PTHR44329:SF298">
    <property type="entry name" value="MIXED LINEAGE KINASE DOMAIN-LIKE PROTEIN"/>
    <property type="match status" value="1"/>
</dbReference>
<feature type="domain" description="Protein kinase" evidence="4">
    <location>
        <begin position="364"/>
        <end position="627"/>
    </location>
</feature>
<dbReference type="AlphaFoldDB" id="A0A8S1JFS4"/>
<keyword evidence="1" id="KW-0547">Nucleotide-binding</keyword>
<dbReference type="InterPro" id="IPR051681">
    <property type="entry name" value="Ser/Thr_Kinases-Pseudokinases"/>
</dbReference>
<name>A0A8S1JFS4_9CHLO</name>
<gene>
    <name evidence="5" type="ORF">OSTQU699_LOCUS10322</name>
</gene>
<evidence type="ECO:0000313" key="6">
    <source>
        <dbReference type="Proteomes" id="UP000708148"/>
    </source>
</evidence>
<sequence length="631" mass="71527">MIPVLQCDSGTTQKMENCVAGNCLCCCMGFQGEAMAVFVDPSVPVKSLVDLLLKPFRVLQRIKEVEEDVPFLHGRVLVLDGTLKSIREDTRFDGDGWQTVMPEERWQKLHESLQVFEKILEKADNLAKKIDQYKGRLKMWVYAKGLKTSLEDSHVELDRVDQGLANVRTLLGEPEPSKKQQQVDQLRRISLEGRPVEPVEDAPQKSAETNEDCIRYNKKKLEFLEEQMVPMQLLEKCIPPGSTSPQAWTESMVALRTTLESANKFIKRHSCPFNLQTFCTTQHAKMKIEKICNILKSIADEYEPLVEELKGVKVLDKIPKEAVDDDWEDLRKKLSFVLKGDHCHFPPSLQAEWEAVKRQHDKRVSRLQIIDESKIVWVDVISECTHYVTYYGLKATAKRMIQDGTPLGLEDFAKFYTEAAIIDSLNIQWVARLIGISQQGLMVVEGGDKDLMQWYRELKSVDWQVKVRVMWEAAQGLLFVHDQQVMHCSVSSQSFHVFPGDSIKITNFSSATEITEVKSLSRRRQHAQNRWIAPEIYSGAPHSLMSDVYSFGVVMHEVAALSQPYGVNPTEAELLITKLAGEPPCAIPGDCPQVLRDLMAQCCSATPGERPTMAHVVDRLSDVQTQLIEAS</sequence>
<evidence type="ECO:0000313" key="5">
    <source>
        <dbReference type="EMBL" id="CAD7704967.1"/>
    </source>
</evidence>
<evidence type="ECO:0000256" key="1">
    <source>
        <dbReference type="ARBA" id="ARBA00022741"/>
    </source>
</evidence>
<dbReference type="InterPro" id="IPR011009">
    <property type="entry name" value="Kinase-like_dom_sf"/>
</dbReference>
<reference evidence="5" key="1">
    <citation type="submission" date="2020-12" db="EMBL/GenBank/DDBJ databases">
        <authorList>
            <person name="Iha C."/>
        </authorList>
    </citation>
    <scope>NUCLEOTIDE SEQUENCE</scope>
</reference>
<dbReference type="InterPro" id="IPR001245">
    <property type="entry name" value="Ser-Thr/Tyr_kinase_cat_dom"/>
</dbReference>
<keyword evidence="2" id="KW-0067">ATP-binding</keyword>
<dbReference type="Gene3D" id="1.10.510.10">
    <property type="entry name" value="Transferase(Phosphotransferase) domain 1"/>
    <property type="match status" value="1"/>
</dbReference>
<feature type="compositionally biased region" description="Basic and acidic residues" evidence="3">
    <location>
        <begin position="185"/>
        <end position="197"/>
    </location>
</feature>
<dbReference type="PROSITE" id="PS50011">
    <property type="entry name" value="PROTEIN_KINASE_DOM"/>
    <property type="match status" value="1"/>
</dbReference>
<keyword evidence="6" id="KW-1185">Reference proteome</keyword>
<evidence type="ECO:0000259" key="4">
    <source>
        <dbReference type="PROSITE" id="PS50011"/>
    </source>
</evidence>
<dbReference type="SUPFAM" id="SSF56112">
    <property type="entry name" value="Protein kinase-like (PK-like)"/>
    <property type="match status" value="1"/>
</dbReference>
<dbReference type="Proteomes" id="UP000708148">
    <property type="component" value="Unassembled WGS sequence"/>
</dbReference>
<dbReference type="InterPro" id="IPR000719">
    <property type="entry name" value="Prot_kinase_dom"/>
</dbReference>
<dbReference type="PANTHER" id="PTHR44329">
    <property type="entry name" value="SERINE/THREONINE-PROTEIN KINASE TNNI3K-RELATED"/>
    <property type="match status" value="1"/>
</dbReference>
<dbReference type="Pfam" id="PF07714">
    <property type="entry name" value="PK_Tyr_Ser-Thr"/>
    <property type="match status" value="1"/>
</dbReference>
<protein>
    <recommendedName>
        <fullName evidence="4">Protein kinase domain-containing protein</fullName>
    </recommendedName>
</protein>
<dbReference type="GO" id="GO:0004672">
    <property type="term" value="F:protein kinase activity"/>
    <property type="evidence" value="ECO:0007669"/>
    <property type="project" value="InterPro"/>
</dbReference>
<dbReference type="OrthoDB" id="598358at2759"/>
<dbReference type="EMBL" id="CAJHUC010002988">
    <property type="protein sequence ID" value="CAD7704967.1"/>
    <property type="molecule type" value="Genomic_DNA"/>
</dbReference>
<accession>A0A8S1JFS4</accession>
<comment type="caution">
    <text evidence="5">The sequence shown here is derived from an EMBL/GenBank/DDBJ whole genome shotgun (WGS) entry which is preliminary data.</text>
</comment>
<dbReference type="GO" id="GO:0005524">
    <property type="term" value="F:ATP binding"/>
    <property type="evidence" value="ECO:0007669"/>
    <property type="project" value="UniProtKB-KW"/>
</dbReference>
<dbReference type="GO" id="GO:0097527">
    <property type="term" value="P:necroptotic signaling pathway"/>
    <property type="evidence" value="ECO:0007669"/>
    <property type="project" value="TreeGrafter"/>
</dbReference>
<evidence type="ECO:0000256" key="3">
    <source>
        <dbReference type="SAM" id="MobiDB-lite"/>
    </source>
</evidence>
<evidence type="ECO:0000256" key="2">
    <source>
        <dbReference type="ARBA" id="ARBA00022840"/>
    </source>
</evidence>
<proteinExistence type="predicted"/>
<feature type="region of interest" description="Disordered" evidence="3">
    <location>
        <begin position="174"/>
        <end position="208"/>
    </location>
</feature>
<organism evidence="5 6">
    <name type="scientific">Ostreobium quekettii</name>
    <dbReference type="NCBI Taxonomy" id="121088"/>
    <lineage>
        <taxon>Eukaryota</taxon>
        <taxon>Viridiplantae</taxon>
        <taxon>Chlorophyta</taxon>
        <taxon>core chlorophytes</taxon>
        <taxon>Ulvophyceae</taxon>
        <taxon>TCBD clade</taxon>
        <taxon>Bryopsidales</taxon>
        <taxon>Ostreobineae</taxon>
        <taxon>Ostreobiaceae</taxon>
        <taxon>Ostreobium</taxon>
    </lineage>
</organism>